<dbReference type="Pfam" id="PF07729">
    <property type="entry name" value="FCD"/>
    <property type="match status" value="1"/>
</dbReference>
<dbReference type="Gene3D" id="1.20.120.530">
    <property type="entry name" value="GntR ligand-binding domain-like"/>
    <property type="match status" value="1"/>
</dbReference>
<evidence type="ECO:0000256" key="3">
    <source>
        <dbReference type="ARBA" id="ARBA00023163"/>
    </source>
</evidence>
<feature type="domain" description="HTH gntR-type" evidence="4">
    <location>
        <begin position="7"/>
        <end position="74"/>
    </location>
</feature>
<dbReference type="PANTHER" id="PTHR43537">
    <property type="entry name" value="TRANSCRIPTIONAL REGULATOR, GNTR FAMILY"/>
    <property type="match status" value="1"/>
</dbReference>
<dbReference type="SUPFAM" id="SSF46785">
    <property type="entry name" value="Winged helix' DNA-binding domain"/>
    <property type="match status" value="1"/>
</dbReference>
<name>A0A9X2ISB8_9BACI</name>
<dbReference type="Proteomes" id="UP001139179">
    <property type="component" value="Unassembled WGS sequence"/>
</dbReference>
<dbReference type="InterPro" id="IPR008920">
    <property type="entry name" value="TF_FadR/GntR_C"/>
</dbReference>
<comment type="caution">
    <text evidence="5">The sequence shown here is derived from an EMBL/GenBank/DDBJ whole genome shotgun (WGS) entry which is preliminary data.</text>
</comment>
<keyword evidence="2" id="KW-0238">DNA-binding</keyword>
<evidence type="ECO:0000256" key="1">
    <source>
        <dbReference type="ARBA" id="ARBA00023015"/>
    </source>
</evidence>
<dbReference type="PRINTS" id="PR00035">
    <property type="entry name" value="HTHGNTR"/>
</dbReference>
<protein>
    <submittedName>
        <fullName evidence="5">GntR family transcriptional regulator</fullName>
    </submittedName>
</protein>
<dbReference type="RefSeq" id="WP_251225035.1">
    <property type="nucleotide sequence ID" value="NZ_JAMBOL010000036.1"/>
</dbReference>
<dbReference type="Pfam" id="PF00392">
    <property type="entry name" value="GntR"/>
    <property type="match status" value="1"/>
</dbReference>
<dbReference type="PANTHER" id="PTHR43537:SF49">
    <property type="entry name" value="TRANSCRIPTIONAL REGULATORY PROTEIN"/>
    <property type="match status" value="1"/>
</dbReference>
<accession>A0A9X2ISB8</accession>
<proteinExistence type="predicted"/>
<dbReference type="SMART" id="SM00895">
    <property type="entry name" value="FCD"/>
    <property type="match status" value="1"/>
</dbReference>
<organism evidence="5 6">
    <name type="scientific">Halalkalibacter oceani</name>
    <dbReference type="NCBI Taxonomy" id="1653776"/>
    <lineage>
        <taxon>Bacteria</taxon>
        <taxon>Bacillati</taxon>
        <taxon>Bacillota</taxon>
        <taxon>Bacilli</taxon>
        <taxon>Bacillales</taxon>
        <taxon>Bacillaceae</taxon>
        <taxon>Halalkalibacter</taxon>
    </lineage>
</organism>
<evidence type="ECO:0000259" key="4">
    <source>
        <dbReference type="PROSITE" id="PS50949"/>
    </source>
</evidence>
<dbReference type="SUPFAM" id="SSF48008">
    <property type="entry name" value="GntR ligand-binding domain-like"/>
    <property type="match status" value="1"/>
</dbReference>
<evidence type="ECO:0000313" key="5">
    <source>
        <dbReference type="EMBL" id="MCM3716378.1"/>
    </source>
</evidence>
<dbReference type="CDD" id="cd07377">
    <property type="entry name" value="WHTH_GntR"/>
    <property type="match status" value="1"/>
</dbReference>
<keyword evidence="6" id="KW-1185">Reference proteome</keyword>
<reference evidence="5" key="1">
    <citation type="submission" date="2022-05" db="EMBL/GenBank/DDBJ databases">
        <title>Comparative Genomics of Spacecraft Associated Microbes.</title>
        <authorList>
            <person name="Tran M.T."/>
            <person name="Wright A."/>
            <person name="Seuylemezian A."/>
            <person name="Eisen J."/>
            <person name="Coil D."/>
        </authorList>
    </citation>
    <scope>NUCLEOTIDE SEQUENCE</scope>
    <source>
        <strain evidence="5">214.1.1</strain>
    </source>
</reference>
<dbReference type="InterPro" id="IPR036390">
    <property type="entry name" value="WH_DNA-bd_sf"/>
</dbReference>
<keyword evidence="1" id="KW-0805">Transcription regulation</keyword>
<dbReference type="GO" id="GO:0003700">
    <property type="term" value="F:DNA-binding transcription factor activity"/>
    <property type="evidence" value="ECO:0007669"/>
    <property type="project" value="InterPro"/>
</dbReference>
<dbReference type="EMBL" id="JAMBOL010000036">
    <property type="protein sequence ID" value="MCM3716378.1"/>
    <property type="molecule type" value="Genomic_DNA"/>
</dbReference>
<dbReference type="SMART" id="SM00345">
    <property type="entry name" value="HTH_GNTR"/>
    <property type="match status" value="1"/>
</dbReference>
<dbReference type="InterPro" id="IPR011711">
    <property type="entry name" value="GntR_C"/>
</dbReference>
<evidence type="ECO:0000313" key="6">
    <source>
        <dbReference type="Proteomes" id="UP001139179"/>
    </source>
</evidence>
<dbReference type="InterPro" id="IPR036388">
    <property type="entry name" value="WH-like_DNA-bd_sf"/>
</dbReference>
<dbReference type="PROSITE" id="PS50949">
    <property type="entry name" value="HTH_GNTR"/>
    <property type="match status" value="1"/>
</dbReference>
<dbReference type="GO" id="GO:0003677">
    <property type="term" value="F:DNA binding"/>
    <property type="evidence" value="ECO:0007669"/>
    <property type="project" value="UniProtKB-KW"/>
</dbReference>
<evidence type="ECO:0000256" key="2">
    <source>
        <dbReference type="ARBA" id="ARBA00023125"/>
    </source>
</evidence>
<keyword evidence="3" id="KW-0804">Transcription</keyword>
<sequence length="221" mass="24922">MKKVVSQLAKDRIAAILREEILSRNLKPGQKLLEKELCEKLGVSRTPLREAIRNLEVEGLVESIPNRGSRVKVMTTKDVVNLFELRIELEAMATRKSVPHLTEADIEGLHAIQQELLEATARSSWSEVDALNKKFHSLLRCKGENDRLLSIIDQLYQVGGIIRVSTFSIPGRALKALEEHVDILEAVAARDAERAGQLMYDHLTVARDTLLKHLEDLQFSE</sequence>
<dbReference type="InterPro" id="IPR000524">
    <property type="entry name" value="Tscrpt_reg_HTH_GntR"/>
</dbReference>
<dbReference type="Gene3D" id="1.10.10.10">
    <property type="entry name" value="Winged helix-like DNA-binding domain superfamily/Winged helix DNA-binding domain"/>
    <property type="match status" value="1"/>
</dbReference>
<gene>
    <name evidence="5" type="ORF">M3202_20235</name>
</gene>
<dbReference type="AlphaFoldDB" id="A0A9X2ISB8"/>